<protein>
    <recommendedName>
        <fullName evidence="6">Prephenate dehydratase domain-containing protein</fullName>
    </recommendedName>
</protein>
<dbReference type="EMBL" id="JACGCM010000963">
    <property type="protein sequence ID" value="KAF6163815.1"/>
    <property type="molecule type" value="Genomic_DNA"/>
</dbReference>
<dbReference type="GO" id="GO:0009507">
    <property type="term" value="C:chloroplast"/>
    <property type="evidence" value="ECO:0007669"/>
    <property type="project" value="TreeGrafter"/>
</dbReference>
<dbReference type="PANTHER" id="PTHR21022:SF42">
    <property type="entry name" value="AROGENATE DEHYDRATASE_PREPHENATE DEHYDRATASE 2, CHLOROPLASTIC"/>
    <property type="match status" value="1"/>
</dbReference>
<evidence type="ECO:0000313" key="8">
    <source>
        <dbReference type="Proteomes" id="UP000541444"/>
    </source>
</evidence>
<evidence type="ECO:0000256" key="1">
    <source>
        <dbReference type="ARBA" id="ARBA00022605"/>
    </source>
</evidence>
<dbReference type="PANTHER" id="PTHR21022">
    <property type="entry name" value="PREPHENATE DEHYDRATASE P PROTEIN"/>
    <property type="match status" value="1"/>
</dbReference>
<dbReference type="PROSITE" id="PS51171">
    <property type="entry name" value="PREPHENATE_DEHYDR_3"/>
    <property type="match status" value="1"/>
</dbReference>
<dbReference type="OrthoDB" id="1913335at2759"/>
<keyword evidence="8" id="KW-1185">Reference proteome</keyword>
<keyword evidence="3" id="KW-0584">Phenylalanine biosynthesis</keyword>
<keyword evidence="4" id="KW-0456">Lyase</keyword>
<sequence>MDQRISTKKMTPQKFIVLDEARKLALMTMGKDWHEQKVQKRKVIDIEVDLEQALTNCLEDQENHIPSHPIKYKLFWLTLSNVVAIGHWYNEEPTCKVHNVPLGIGMLKVQFFNSANGALFMVIHCRSQAWIKEEGKGPDSTGLTTSPDNYGCILADDMGHSRKEDVFSCKTAGIHLTSKPSSGDSLNLKRVKWEGLSSQRAIILVKDENPSLEFKQILVPIEEVDSKKYNRDLSFLPKPLSIANFSASNSNGTNVRVAYQGVPGTYSKAAALKAYPECEAVPCDRFEATFKVVELWLVDKVVLPIENTGCKKGWPEVCLSHPQALAQCEMYLTKLGVVRESTDDTAGAAQFVALNHLKDTKVVARARATDIYGLKVLVEKIQDDFKNITHFLILVREPIISKDDRPFKTSIFFTLEEGPEVLFKALVVFAMH</sequence>
<dbReference type="GO" id="GO:0047769">
    <property type="term" value="F:arogenate dehydratase activity"/>
    <property type="evidence" value="ECO:0007669"/>
    <property type="project" value="TreeGrafter"/>
</dbReference>
<keyword evidence="2" id="KW-0057">Aromatic amino acid biosynthesis</keyword>
<comment type="pathway">
    <text evidence="5">Amino-acid biosynthesis.</text>
</comment>
<evidence type="ECO:0000256" key="5">
    <source>
        <dbReference type="ARBA" id="ARBA00029440"/>
    </source>
</evidence>
<organism evidence="7 8">
    <name type="scientific">Kingdonia uniflora</name>
    <dbReference type="NCBI Taxonomy" id="39325"/>
    <lineage>
        <taxon>Eukaryota</taxon>
        <taxon>Viridiplantae</taxon>
        <taxon>Streptophyta</taxon>
        <taxon>Embryophyta</taxon>
        <taxon>Tracheophyta</taxon>
        <taxon>Spermatophyta</taxon>
        <taxon>Magnoliopsida</taxon>
        <taxon>Ranunculales</taxon>
        <taxon>Circaeasteraceae</taxon>
        <taxon>Kingdonia</taxon>
    </lineage>
</organism>
<feature type="domain" description="Prephenate dehydratase" evidence="6">
    <location>
        <begin position="204"/>
        <end position="396"/>
    </location>
</feature>
<evidence type="ECO:0000256" key="3">
    <source>
        <dbReference type="ARBA" id="ARBA00023222"/>
    </source>
</evidence>
<dbReference type="Pfam" id="PF00800">
    <property type="entry name" value="PDT"/>
    <property type="match status" value="2"/>
</dbReference>
<reference evidence="7 8" key="1">
    <citation type="journal article" date="2020" name="IScience">
        <title>Genome Sequencing of the Endangered Kingdonia uniflora (Circaeasteraceae, Ranunculales) Reveals Potential Mechanisms of Evolutionary Specialization.</title>
        <authorList>
            <person name="Sun Y."/>
            <person name="Deng T."/>
            <person name="Zhang A."/>
            <person name="Moore M.J."/>
            <person name="Landis J.B."/>
            <person name="Lin N."/>
            <person name="Zhang H."/>
            <person name="Zhang X."/>
            <person name="Huang J."/>
            <person name="Zhang X."/>
            <person name="Sun H."/>
            <person name="Wang H."/>
        </authorList>
    </citation>
    <scope>NUCLEOTIDE SEQUENCE [LARGE SCALE GENOMIC DNA]</scope>
    <source>
        <strain evidence="7">TB1705</strain>
        <tissue evidence="7">Leaf</tissue>
    </source>
</reference>
<evidence type="ECO:0000259" key="6">
    <source>
        <dbReference type="PROSITE" id="PS51171"/>
    </source>
</evidence>
<dbReference type="Proteomes" id="UP000541444">
    <property type="component" value="Unassembled WGS sequence"/>
</dbReference>
<name>A0A7J7N9G6_9MAGN</name>
<dbReference type="AlphaFoldDB" id="A0A7J7N9G6"/>
<comment type="caution">
    <text evidence="7">The sequence shown here is derived from an EMBL/GenBank/DDBJ whole genome shotgun (WGS) entry which is preliminary data.</text>
</comment>
<dbReference type="SUPFAM" id="SSF53850">
    <property type="entry name" value="Periplasmic binding protein-like II"/>
    <property type="match status" value="1"/>
</dbReference>
<dbReference type="GO" id="GO:0009094">
    <property type="term" value="P:L-phenylalanine biosynthetic process"/>
    <property type="evidence" value="ECO:0007669"/>
    <property type="project" value="UniProtKB-KW"/>
</dbReference>
<accession>A0A7J7N9G6</accession>
<dbReference type="Gene3D" id="3.40.190.10">
    <property type="entry name" value="Periplasmic binding protein-like II"/>
    <property type="match status" value="2"/>
</dbReference>
<evidence type="ECO:0000256" key="4">
    <source>
        <dbReference type="ARBA" id="ARBA00023239"/>
    </source>
</evidence>
<evidence type="ECO:0000256" key="2">
    <source>
        <dbReference type="ARBA" id="ARBA00023141"/>
    </source>
</evidence>
<gene>
    <name evidence="7" type="ORF">GIB67_016155</name>
</gene>
<dbReference type="GO" id="GO:0004664">
    <property type="term" value="F:prephenate dehydratase activity"/>
    <property type="evidence" value="ECO:0007669"/>
    <property type="project" value="InterPro"/>
</dbReference>
<keyword evidence="1" id="KW-0028">Amino-acid biosynthesis</keyword>
<dbReference type="InterPro" id="IPR001086">
    <property type="entry name" value="Preph_deHydtase"/>
</dbReference>
<proteinExistence type="predicted"/>
<evidence type="ECO:0000313" key="7">
    <source>
        <dbReference type="EMBL" id="KAF6163815.1"/>
    </source>
</evidence>